<comment type="similarity">
    <text evidence="2 7">Belongs to the FAD-dependent glycerol-3-phosphate dehydrogenase family.</text>
</comment>
<reference evidence="11" key="1">
    <citation type="submission" date="2009-08" db="EMBL/GenBank/DDBJ databases">
        <title>Annotation of Salpingoeca rosetta.</title>
        <authorList>
            <consortium name="The Broad Institute Genome Sequencing Platform"/>
            <person name="Russ C."/>
            <person name="Cuomo C."/>
            <person name="Burger G."/>
            <person name="Gray M.W."/>
            <person name="Holland P.W.H."/>
            <person name="King N."/>
            <person name="Lang F.B.F."/>
            <person name="Roger A.J."/>
            <person name="Ruiz-Trillo I."/>
            <person name="Young S.K."/>
            <person name="Zeng Q."/>
            <person name="Gargeya S."/>
            <person name="Alvarado L."/>
            <person name="Berlin A."/>
            <person name="Chapman S.B."/>
            <person name="Chen Z."/>
            <person name="Freedman E."/>
            <person name="Gellesch M."/>
            <person name="Goldberg J."/>
            <person name="Griggs A."/>
            <person name="Gujja S."/>
            <person name="Heilman E."/>
            <person name="Heiman D."/>
            <person name="Howarth C."/>
            <person name="Mehta T."/>
            <person name="Neiman D."/>
            <person name="Pearson M."/>
            <person name="Roberts A."/>
            <person name="Saif S."/>
            <person name="Shea T."/>
            <person name="Shenoy N."/>
            <person name="Sisk P."/>
            <person name="Stolte C."/>
            <person name="Sykes S."/>
            <person name="White J."/>
            <person name="Yandava C."/>
            <person name="Haas B."/>
            <person name="Nusbaum C."/>
            <person name="Birren B."/>
        </authorList>
    </citation>
    <scope>NUCLEOTIDE SEQUENCE [LARGE SCALE GENOMIC DNA]</scope>
    <source>
        <strain evidence="11">ATCC 50818</strain>
    </source>
</reference>
<feature type="domain" description="Alpha-glycerophosphate oxidase C-terminal" evidence="10">
    <location>
        <begin position="458"/>
        <end position="576"/>
    </location>
</feature>
<keyword evidence="5" id="KW-0274">FAD</keyword>
<evidence type="ECO:0000256" key="8">
    <source>
        <dbReference type="SAM" id="SignalP"/>
    </source>
</evidence>
<name>F2U7E2_SALR5</name>
<dbReference type="GeneID" id="16075443"/>
<dbReference type="SUPFAM" id="SSF54373">
    <property type="entry name" value="FAD-linked reductases, C-terminal domain"/>
    <property type="match status" value="1"/>
</dbReference>
<gene>
    <name evidence="11" type="ORF">PTSG_12105</name>
</gene>
<comment type="catalytic activity">
    <reaction evidence="7">
        <text>a quinone + sn-glycerol 3-phosphate = dihydroxyacetone phosphate + a quinol</text>
        <dbReference type="Rhea" id="RHEA:18977"/>
        <dbReference type="ChEBI" id="CHEBI:24646"/>
        <dbReference type="ChEBI" id="CHEBI:57597"/>
        <dbReference type="ChEBI" id="CHEBI:57642"/>
        <dbReference type="ChEBI" id="CHEBI:132124"/>
        <dbReference type="EC" id="1.1.5.3"/>
    </reaction>
</comment>
<dbReference type="FunCoup" id="F2U7E2">
    <property type="interactions" value="942"/>
</dbReference>
<dbReference type="InterPro" id="IPR036188">
    <property type="entry name" value="FAD/NAD-bd_sf"/>
</dbReference>
<dbReference type="Proteomes" id="UP000007799">
    <property type="component" value="Unassembled WGS sequence"/>
</dbReference>
<dbReference type="PRINTS" id="PR01001">
    <property type="entry name" value="FADG3PDH"/>
</dbReference>
<evidence type="ECO:0000313" key="11">
    <source>
        <dbReference type="EMBL" id="EGD83359.1"/>
    </source>
</evidence>
<accession>F2U7E2</accession>
<dbReference type="GO" id="GO:0005739">
    <property type="term" value="C:mitochondrion"/>
    <property type="evidence" value="ECO:0007669"/>
    <property type="project" value="TreeGrafter"/>
</dbReference>
<dbReference type="Gene3D" id="1.10.8.870">
    <property type="entry name" value="Alpha-glycerophosphate oxidase, cap domain"/>
    <property type="match status" value="1"/>
</dbReference>
<evidence type="ECO:0000256" key="1">
    <source>
        <dbReference type="ARBA" id="ARBA00001974"/>
    </source>
</evidence>
<dbReference type="GO" id="GO:0004368">
    <property type="term" value="F:glycerol-3-phosphate dehydrogenase (quinone) activity"/>
    <property type="evidence" value="ECO:0007669"/>
    <property type="project" value="UniProtKB-EC"/>
</dbReference>
<organism evidence="12">
    <name type="scientific">Salpingoeca rosetta (strain ATCC 50818 / BSB-021)</name>
    <dbReference type="NCBI Taxonomy" id="946362"/>
    <lineage>
        <taxon>Eukaryota</taxon>
        <taxon>Choanoflagellata</taxon>
        <taxon>Craspedida</taxon>
        <taxon>Salpingoecidae</taxon>
        <taxon>Salpingoeca</taxon>
    </lineage>
</organism>
<evidence type="ECO:0000256" key="4">
    <source>
        <dbReference type="ARBA" id="ARBA00022630"/>
    </source>
</evidence>
<dbReference type="AlphaFoldDB" id="F2U7E2"/>
<evidence type="ECO:0000259" key="10">
    <source>
        <dbReference type="Pfam" id="PF16901"/>
    </source>
</evidence>
<dbReference type="RefSeq" id="XP_004994863.1">
    <property type="nucleotide sequence ID" value="XM_004994806.1"/>
</dbReference>
<dbReference type="EC" id="1.1.5.3" evidence="3 7"/>
<evidence type="ECO:0000256" key="2">
    <source>
        <dbReference type="ARBA" id="ARBA00007330"/>
    </source>
</evidence>
<evidence type="ECO:0000256" key="5">
    <source>
        <dbReference type="ARBA" id="ARBA00022827"/>
    </source>
</evidence>
<dbReference type="InterPro" id="IPR038299">
    <property type="entry name" value="DAO_C_sf"/>
</dbReference>
<dbReference type="STRING" id="946362.F2U7E2"/>
<protein>
    <recommendedName>
        <fullName evidence="3 7">Glycerol-3-phosphate dehydrogenase</fullName>
        <ecNumber evidence="3 7">1.1.5.3</ecNumber>
    </recommendedName>
</protein>
<comment type="cofactor">
    <cofactor evidence="1 7">
        <name>FAD</name>
        <dbReference type="ChEBI" id="CHEBI:57692"/>
    </cofactor>
</comment>
<dbReference type="SUPFAM" id="SSF51905">
    <property type="entry name" value="FAD/NAD(P)-binding domain"/>
    <property type="match status" value="1"/>
</dbReference>
<evidence type="ECO:0000256" key="3">
    <source>
        <dbReference type="ARBA" id="ARBA00013029"/>
    </source>
</evidence>
<dbReference type="EMBL" id="GL832963">
    <property type="protein sequence ID" value="EGD83359.1"/>
    <property type="molecule type" value="Genomic_DNA"/>
</dbReference>
<dbReference type="Pfam" id="PF01266">
    <property type="entry name" value="DAO"/>
    <property type="match status" value="1"/>
</dbReference>
<evidence type="ECO:0000256" key="6">
    <source>
        <dbReference type="ARBA" id="ARBA00023002"/>
    </source>
</evidence>
<feature type="signal peptide" evidence="8">
    <location>
        <begin position="1"/>
        <end position="17"/>
    </location>
</feature>
<dbReference type="eggNOG" id="KOG0042">
    <property type="taxonomic scope" value="Eukaryota"/>
</dbReference>
<sequence length="615" mass="67046">MAGRLRAIAAVATAAGAAVFGTMAATRAPPPATVTPPGSPLNLPSRKKQWEDLQSQEYDILVIGGGATGSGVALDAASRGLRVALVERDDFCSGTSSRSTKLIHGGVRYLEKAIMQLDMEQYNMVQEALRERETLLRIAPHVARELPILVPIYRWWELPYMYAGLKMYDFIAWLSKKKEDKGVSGCYMLGRDAAMAAFPQLNTASLRGAIVYHDGQHDDAAMGLAVALTAAKEGATVLNHAGVVELVKQRVGEDVPDRIIGARVRDELTGEEATVHAKCVINATGCFTDEVLKMDNPKQDDVVVPSQGIHVVLPSRFCPRDVGMLEPSSSDGRVLFFLPWEGRVVAGTTDSASHVSRNPKPNQKDVDFIIRELNKKLSPDVQIQSSDVRAAWSGLRPLVKKPDSTNTESLPRTHFVHVSSSGLVTIAGGKWTTYRQMAEDAVEAALKERQDIKPSSPSRTREIFLVGGERFTPTLAHRLVALYNIDIEVATHLATRYGDKAFAVLDIDPQPKLLVDGFPYIENEVVYTTRAEYARTPEDVLARRLRLAFLDNEASHAALGRVTQLMAKELGWSAADAKRHKKACEDFLDTMIVTPHDQAVAPPPPPPPAAASAAV</sequence>
<evidence type="ECO:0000259" key="9">
    <source>
        <dbReference type="Pfam" id="PF01266"/>
    </source>
</evidence>
<dbReference type="Gene3D" id="3.50.50.60">
    <property type="entry name" value="FAD/NAD(P)-binding domain"/>
    <property type="match status" value="1"/>
</dbReference>
<dbReference type="InterPro" id="IPR031656">
    <property type="entry name" value="DAO_C"/>
</dbReference>
<evidence type="ECO:0000313" key="12">
    <source>
        <dbReference type="Proteomes" id="UP000007799"/>
    </source>
</evidence>
<dbReference type="KEGG" id="sre:PTSG_12105"/>
<proteinExistence type="inferred from homology"/>
<keyword evidence="8" id="KW-0732">Signal</keyword>
<dbReference type="Gene3D" id="3.30.9.10">
    <property type="entry name" value="D-Amino Acid Oxidase, subunit A, domain 2"/>
    <property type="match status" value="1"/>
</dbReference>
<dbReference type="PROSITE" id="PS00977">
    <property type="entry name" value="FAD_G3PDH_1"/>
    <property type="match status" value="1"/>
</dbReference>
<dbReference type="Pfam" id="PF16901">
    <property type="entry name" value="DAO_C"/>
    <property type="match status" value="1"/>
</dbReference>
<keyword evidence="12" id="KW-1185">Reference proteome</keyword>
<dbReference type="PANTHER" id="PTHR11985:SF15">
    <property type="entry name" value="GLYCEROL-3-PHOSPHATE DEHYDROGENASE, MITOCHONDRIAL"/>
    <property type="match status" value="1"/>
</dbReference>
<feature type="domain" description="FAD dependent oxidoreductase" evidence="9">
    <location>
        <begin position="59"/>
        <end position="435"/>
    </location>
</feature>
<dbReference type="PANTHER" id="PTHR11985">
    <property type="entry name" value="GLYCEROL-3-PHOSPHATE DEHYDROGENASE"/>
    <property type="match status" value="1"/>
</dbReference>
<dbReference type="OMA" id="PHIVKPM"/>
<dbReference type="InParanoid" id="F2U7E2"/>
<evidence type="ECO:0000256" key="7">
    <source>
        <dbReference type="RuleBase" id="RU361217"/>
    </source>
</evidence>
<keyword evidence="6 7" id="KW-0560">Oxidoreductase</keyword>
<dbReference type="InterPro" id="IPR000447">
    <property type="entry name" value="G3P_DH_FAD-dep"/>
</dbReference>
<dbReference type="OrthoDB" id="264015at2759"/>
<dbReference type="InterPro" id="IPR006076">
    <property type="entry name" value="FAD-dep_OxRdtase"/>
</dbReference>
<keyword evidence="4 7" id="KW-0285">Flavoprotein</keyword>
<dbReference type="PROSITE" id="PS00978">
    <property type="entry name" value="FAD_G3PDH_2"/>
    <property type="match status" value="1"/>
</dbReference>
<feature type="chain" id="PRO_5003290797" description="Glycerol-3-phosphate dehydrogenase" evidence="8">
    <location>
        <begin position="18"/>
        <end position="615"/>
    </location>
</feature>
<dbReference type="GO" id="GO:0006072">
    <property type="term" value="P:glycerol-3-phosphate metabolic process"/>
    <property type="evidence" value="ECO:0007669"/>
    <property type="project" value="UniProtKB-UniRule"/>
</dbReference>